<organism evidence="4 5">
    <name type="scientific">Marispirochaeta aestuarii</name>
    <dbReference type="NCBI Taxonomy" id="1963862"/>
    <lineage>
        <taxon>Bacteria</taxon>
        <taxon>Pseudomonadati</taxon>
        <taxon>Spirochaetota</taxon>
        <taxon>Spirochaetia</taxon>
        <taxon>Spirochaetales</taxon>
        <taxon>Spirochaetaceae</taxon>
        <taxon>Marispirochaeta</taxon>
    </lineage>
</organism>
<dbReference type="Pfam" id="PF14559">
    <property type="entry name" value="TPR_19"/>
    <property type="match status" value="1"/>
</dbReference>
<proteinExistence type="predicted"/>
<feature type="repeat" description="TPR" evidence="1">
    <location>
        <begin position="62"/>
        <end position="95"/>
    </location>
</feature>
<dbReference type="STRING" id="1963862.B4O97_17515"/>
<keyword evidence="2" id="KW-0472">Membrane</keyword>
<dbReference type="GO" id="GO:0009307">
    <property type="term" value="P:DNA restriction-modification system"/>
    <property type="evidence" value="ECO:0007669"/>
    <property type="project" value="InterPro"/>
</dbReference>
<evidence type="ECO:0000256" key="2">
    <source>
        <dbReference type="SAM" id="Phobius"/>
    </source>
</evidence>
<dbReference type="Gene3D" id="1.25.40.10">
    <property type="entry name" value="Tetratricopeptide repeat domain"/>
    <property type="match status" value="1"/>
</dbReference>
<protein>
    <recommendedName>
        <fullName evidence="3">Restriction endonuclease type IV Mrr domain-containing protein</fullName>
    </recommendedName>
</protein>
<evidence type="ECO:0000313" key="5">
    <source>
        <dbReference type="Proteomes" id="UP000192343"/>
    </source>
</evidence>
<dbReference type="InterPro" id="IPR011990">
    <property type="entry name" value="TPR-like_helical_dom_sf"/>
</dbReference>
<dbReference type="SUPFAM" id="SSF48452">
    <property type="entry name" value="TPR-like"/>
    <property type="match status" value="2"/>
</dbReference>
<dbReference type="GO" id="GO:0045892">
    <property type="term" value="P:negative regulation of DNA-templated transcription"/>
    <property type="evidence" value="ECO:0007669"/>
    <property type="project" value="InterPro"/>
</dbReference>
<dbReference type="AlphaFoldDB" id="A0A1Y1RUP1"/>
<feature type="transmembrane region" description="Helical" evidence="2">
    <location>
        <begin position="6"/>
        <end position="23"/>
    </location>
</feature>
<dbReference type="GO" id="GO:0004519">
    <property type="term" value="F:endonuclease activity"/>
    <property type="evidence" value="ECO:0007669"/>
    <property type="project" value="InterPro"/>
</dbReference>
<dbReference type="GO" id="GO:0003677">
    <property type="term" value="F:DNA binding"/>
    <property type="evidence" value="ECO:0007669"/>
    <property type="project" value="InterPro"/>
</dbReference>
<evidence type="ECO:0000313" key="4">
    <source>
        <dbReference type="EMBL" id="ORC31117.1"/>
    </source>
</evidence>
<accession>A0A1Y1RUP1</accession>
<dbReference type="Proteomes" id="UP000192343">
    <property type="component" value="Unassembled WGS sequence"/>
</dbReference>
<evidence type="ECO:0000256" key="1">
    <source>
        <dbReference type="PROSITE-ProRule" id="PRU00339"/>
    </source>
</evidence>
<name>A0A1Y1RUP1_9SPIO</name>
<feature type="repeat" description="TPR" evidence="1">
    <location>
        <begin position="169"/>
        <end position="202"/>
    </location>
</feature>
<dbReference type="InterPro" id="IPR019734">
    <property type="entry name" value="TPR_rpt"/>
</dbReference>
<evidence type="ECO:0000259" key="3">
    <source>
        <dbReference type="Pfam" id="PF04471"/>
    </source>
</evidence>
<dbReference type="OrthoDB" id="350064at2"/>
<reference evidence="4 5" key="1">
    <citation type="submission" date="2017-03" db="EMBL/GenBank/DDBJ databases">
        <title>Draft Genome sequence of Marispirochaeta sp. strain JC444.</title>
        <authorList>
            <person name="Shivani Y."/>
            <person name="Subhash Y."/>
            <person name="Sasikala C."/>
            <person name="Ramana C."/>
        </authorList>
    </citation>
    <scope>NUCLEOTIDE SEQUENCE [LARGE SCALE GENOMIC DNA]</scope>
    <source>
        <strain evidence="4 5">JC444</strain>
    </source>
</reference>
<dbReference type="EMBL" id="MWQY01000027">
    <property type="protein sequence ID" value="ORC31117.1"/>
    <property type="molecule type" value="Genomic_DNA"/>
</dbReference>
<dbReference type="RefSeq" id="WP_083052808.1">
    <property type="nucleotide sequence ID" value="NZ_MWQY01000027.1"/>
</dbReference>
<dbReference type="PANTHER" id="PTHR44749">
    <property type="entry name" value="SUPPRESSOR OF RPS4-RLD 1"/>
    <property type="match status" value="1"/>
</dbReference>
<dbReference type="InterPro" id="IPR007560">
    <property type="entry name" value="Restrct_endonuc_IV_Mrr"/>
</dbReference>
<keyword evidence="2" id="KW-1133">Transmembrane helix</keyword>
<comment type="caution">
    <text evidence="4">The sequence shown here is derived from an EMBL/GenBank/DDBJ whole genome shotgun (WGS) entry which is preliminary data.</text>
</comment>
<feature type="domain" description="Restriction endonuclease type IV Mrr" evidence="3">
    <location>
        <begin position="363"/>
        <end position="446"/>
    </location>
</feature>
<dbReference type="PROSITE" id="PS50005">
    <property type="entry name" value="TPR"/>
    <property type="match status" value="2"/>
</dbReference>
<dbReference type="InterPro" id="IPR044650">
    <property type="entry name" value="SRFR1-like"/>
</dbReference>
<dbReference type="Pfam" id="PF04471">
    <property type="entry name" value="Mrr_cat"/>
    <property type="match status" value="1"/>
</dbReference>
<dbReference type="SMART" id="SM00028">
    <property type="entry name" value="TPR"/>
    <property type="match status" value="6"/>
</dbReference>
<gene>
    <name evidence="4" type="ORF">B4O97_17515</name>
</gene>
<keyword evidence="5" id="KW-1185">Reference proteome</keyword>
<keyword evidence="1" id="KW-0802">TPR repeat</keyword>
<dbReference type="Pfam" id="PF13432">
    <property type="entry name" value="TPR_16"/>
    <property type="match status" value="1"/>
</dbReference>
<keyword evidence="2" id="KW-0812">Transmembrane</keyword>
<sequence>MDVLVFLIPFTIVVFGAGILLVLSKSDGKAEKRQSGRKIRNKDRNQIIKDSNRRLAQNPKDADALLALGELYFSEQVFDKAMRTFEVLIDLCATNKQLDEFDITLKYALSALRLKHYEEAYKSLVIARTMNPDVFEVNYNLGYLEYLKKNYEKAVQLLTNARKEKGEHVPTLRYLGHSLFRMNKFNEAVGILRKTIDLEPDDKESLFAIAQCYHELGQNDNAIKIFTHLRADPALGPSAALFAGSIRMNQHQYDKAMLDFEIGLRHQNIPEKTLLELKYRLASAYIRQQEIGSALRLLEEIHSVQPVYRDVPNLLRKYRELHGNQNLQTYLIAGTSDFVTLCRKVVSTFFPKAKVKIVDVSVQKSEYADILAEVSTSKWEDLVLFRFVRTTNTVGELVLRDLYSRSKEVKAGRGFCLSAGDFSDGAHQFVEARLIDLIEKEDLMKRMNQVGHSRSAT</sequence>
<dbReference type="Pfam" id="PF13174">
    <property type="entry name" value="TPR_6"/>
    <property type="match status" value="1"/>
</dbReference>
<dbReference type="PANTHER" id="PTHR44749:SF1">
    <property type="entry name" value="TETRATRICOPEPTIDE-LIKE HELICAL DOMAIN-CONTAINING PROTEIN"/>
    <property type="match status" value="1"/>
</dbReference>